<proteinExistence type="predicted"/>
<accession>A0A7C9DE72</accession>
<dbReference type="AlphaFoldDB" id="A0A7C9DE72"/>
<dbReference type="EMBL" id="GISG01122330">
    <property type="protein sequence ID" value="MBA4641040.1"/>
    <property type="molecule type" value="Transcribed_RNA"/>
</dbReference>
<sequence>MGTSASRSIDLMHKPSKHNRRHIPFLKCSTNLRRLSIPQKRFGKEYPCHFGPSHKTCSTNLPGNHFARSYAQKEDSSSGLCSFNFPEIPHHCLGRWGGISNGAS</sequence>
<protein>
    <submittedName>
        <fullName evidence="1">Uncharacterized protein</fullName>
    </submittedName>
</protein>
<evidence type="ECO:0000313" key="1">
    <source>
        <dbReference type="EMBL" id="MBA4641040.1"/>
    </source>
</evidence>
<organism evidence="1">
    <name type="scientific">Opuntia streptacantha</name>
    <name type="common">Prickly pear cactus</name>
    <name type="synonym">Opuntia cardona</name>
    <dbReference type="NCBI Taxonomy" id="393608"/>
    <lineage>
        <taxon>Eukaryota</taxon>
        <taxon>Viridiplantae</taxon>
        <taxon>Streptophyta</taxon>
        <taxon>Embryophyta</taxon>
        <taxon>Tracheophyta</taxon>
        <taxon>Spermatophyta</taxon>
        <taxon>Magnoliopsida</taxon>
        <taxon>eudicotyledons</taxon>
        <taxon>Gunneridae</taxon>
        <taxon>Pentapetalae</taxon>
        <taxon>Caryophyllales</taxon>
        <taxon>Cactineae</taxon>
        <taxon>Cactaceae</taxon>
        <taxon>Opuntioideae</taxon>
        <taxon>Opuntia</taxon>
    </lineage>
</organism>
<reference evidence="1" key="1">
    <citation type="journal article" date="2013" name="J. Plant Res.">
        <title>Effect of fungi and light on seed germination of three Opuntia species from semiarid lands of central Mexico.</title>
        <authorList>
            <person name="Delgado-Sanchez P."/>
            <person name="Jimenez-Bremont J.F."/>
            <person name="Guerrero-Gonzalez Mde L."/>
            <person name="Flores J."/>
        </authorList>
    </citation>
    <scope>NUCLEOTIDE SEQUENCE</scope>
    <source>
        <tissue evidence="1">Cladode</tissue>
    </source>
</reference>
<name>A0A7C9DE72_OPUST</name>
<reference evidence="1" key="2">
    <citation type="submission" date="2020-07" db="EMBL/GenBank/DDBJ databases">
        <authorList>
            <person name="Vera ALvarez R."/>
            <person name="Arias-Moreno D.M."/>
            <person name="Jimenez-Jacinto V."/>
            <person name="Jimenez-Bremont J.F."/>
            <person name="Swaminathan K."/>
            <person name="Moose S.P."/>
            <person name="Guerrero-Gonzalez M.L."/>
            <person name="Marino-Ramirez L."/>
            <person name="Landsman D."/>
            <person name="Rodriguez-Kessler M."/>
            <person name="Delgado-Sanchez P."/>
        </authorList>
    </citation>
    <scope>NUCLEOTIDE SEQUENCE</scope>
    <source>
        <tissue evidence="1">Cladode</tissue>
    </source>
</reference>